<gene>
    <name evidence="1" type="ORF">DLM77_18545</name>
</gene>
<evidence type="ECO:0000313" key="1">
    <source>
        <dbReference type="EMBL" id="RHX78066.1"/>
    </source>
</evidence>
<keyword evidence="2" id="KW-1185">Reference proteome</keyword>
<dbReference type="EMBL" id="QHCR01000009">
    <property type="protein sequence ID" value="RHX78066.1"/>
    <property type="molecule type" value="Genomic_DNA"/>
</dbReference>
<protein>
    <submittedName>
        <fullName evidence="1">Uncharacterized protein</fullName>
    </submittedName>
</protein>
<dbReference type="Proteomes" id="UP000285569">
    <property type="component" value="Unassembled WGS sequence"/>
</dbReference>
<evidence type="ECO:0000313" key="2">
    <source>
        <dbReference type="Proteomes" id="UP000285569"/>
    </source>
</evidence>
<reference evidence="1 2" key="2">
    <citation type="journal article" date="2020" name="Int. J. Syst. Evol. Microbiol.">
        <title>Leptospira yasudae sp. nov. and Leptospira stimsonii sp. nov., two new species of the pathogenic group isolated from environmental sources.</title>
        <authorList>
            <person name="Casanovas-Massana A."/>
            <person name="Hamond C."/>
            <person name="Santos L.A."/>
            <person name="de Oliveira D."/>
            <person name="Hacker K.P."/>
            <person name="Balassiano I."/>
            <person name="Costa F."/>
            <person name="Medeiros M.A."/>
            <person name="Reis M.G."/>
            <person name="Ko A.I."/>
            <person name="Wunder E.A."/>
        </authorList>
    </citation>
    <scope>NUCLEOTIDE SEQUENCE [LARGE SCALE GENOMIC DNA]</scope>
    <source>
        <strain evidence="1 2">B21</strain>
    </source>
</reference>
<reference evidence="2" key="1">
    <citation type="submission" date="2018-05" db="EMBL/GenBank/DDBJ databases">
        <title>Leptospira yasudae sp. nov. and Leptospira stimsonii sp. nov., two pathogenic species of the genus Leptospira isolated from environmental sources.</title>
        <authorList>
            <person name="Casanovas-Massana A."/>
            <person name="Hamond C."/>
            <person name="Santos L.A."/>
            <person name="Hacker K.P."/>
            <person name="Balassiano I."/>
            <person name="Medeiros M.A."/>
            <person name="Reis M.G."/>
            <person name="Ko A.I."/>
            <person name="Wunder E.A."/>
        </authorList>
    </citation>
    <scope>NUCLEOTIDE SEQUENCE [LARGE SCALE GENOMIC DNA]</scope>
    <source>
        <strain evidence="2">B21</strain>
    </source>
</reference>
<proteinExistence type="predicted"/>
<name>A0ABX9LZN3_9LEPT</name>
<comment type="caution">
    <text evidence="1">The sequence shown here is derived from an EMBL/GenBank/DDBJ whole genome shotgun (WGS) entry which is preliminary data.</text>
</comment>
<accession>A0ABX9LZN3</accession>
<sequence>MPLEFILIEKRIEVKDEIETPLSGFDLFPKRSFPEPRILKQNLKEWFDSSEKWNELPRR</sequence>
<organism evidence="1 2">
    <name type="scientific">Leptospira yasudae</name>
    <dbReference type="NCBI Taxonomy" id="2202201"/>
    <lineage>
        <taxon>Bacteria</taxon>
        <taxon>Pseudomonadati</taxon>
        <taxon>Spirochaetota</taxon>
        <taxon>Spirochaetia</taxon>
        <taxon>Leptospirales</taxon>
        <taxon>Leptospiraceae</taxon>
        <taxon>Leptospira</taxon>
    </lineage>
</organism>